<evidence type="ECO:0000313" key="6">
    <source>
        <dbReference type="EMBL" id="PWV97795.1"/>
    </source>
</evidence>
<dbReference type="Gene3D" id="3.40.50.2300">
    <property type="match status" value="2"/>
</dbReference>
<keyword evidence="3" id="KW-0813">Transport</keyword>
<dbReference type="EMBL" id="QGTR01000006">
    <property type="protein sequence ID" value="PWV97795.1"/>
    <property type="molecule type" value="Genomic_DNA"/>
</dbReference>
<dbReference type="GO" id="GO:0006865">
    <property type="term" value="P:amino acid transport"/>
    <property type="evidence" value="ECO:0007669"/>
    <property type="project" value="UniProtKB-KW"/>
</dbReference>
<proteinExistence type="inferred from homology"/>
<comment type="caution">
    <text evidence="6">The sequence shown here is derived from an EMBL/GenBank/DDBJ whole genome shotgun (WGS) entry which is preliminary data.</text>
</comment>
<feature type="domain" description="Leucine-binding protein" evidence="5">
    <location>
        <begin position="26"/>
        <end position="371"/>
    </location>
</feature>
<dbReference type="Proteomes" id="UP000246352">
    <property type="component" value="Unassembled WGS sequence"/>
</dbReference>
<dbReference type="SUPFAM" id="SSF53822">
    <property type="entry name" value="Periplasmic binding protein-like I"/>
    <property type="match status" value="1"/>
</dbReference>
<gene>
    <name evidence="6" type="ORF">DFR52_106320</name>
</gene>
<evidence type="ECO:0000256" key="1">
    <source>
        <dbReference type="ARBA" id="ARBA00010062"/>
    </source>
</evidence>
<evidence type="ECO:0000256" key="2">
    <source>
        <dbReference type="ARBA" id="ARBA00022729"/>
    </source>
</evidence>
<keyword evidence="7" id="KW-1185">Reference proteome</keyword>
<evidence type="ECO:0000313" key="7">
    <source>
        <dbReference type="Proteomes" id="UP000246352"/>
    </source>
</evidence>
<feature type="chain" id="PRO_5016273865" evidence="4">
    <location>
        <begin position="25"/>
        <end position="414"/>
    </location>
</feature>
<dbReference type="AlphaFoldDB" id="A0A317PDQ7"/>
<protein>
    <submittedName>
        <fullName evidence="6">Amino acid/amide ABC transporter substrate-binding protein (HAAT family)</fullName>
    </submittedName>
</protein>
<dbReference type="InterPro" id="IPR028082">
    <property type="entry name" value="Peripla_BP_I"/>
</dbReference>
<name>A0A317PDQ7_9HYPH</name>
<reference evidence="6 7" key="1">
    <citation type="submission" date="2018-05" db="EMBL/GenBank/DDBJ databases">
        <title>Genomic Encyclopedia of Type Strains, Phase IV (KMG-IV): sequencing the most valuable type-strain genomes for metagenomic binning, comparative biology and taxonomic classification.</title>
        <authorList>
            <person name="Goeker M."/>
        </authorList>
    </citation>
    <scope>NUCLEOTIDE SEQUENCE [LARGE SCALE GENOMIC DNA]</scope>
    <source>
        <strain evidence="6 7">DSM 16791</strain>
    </source>
</reference>
<dbReference type="PANTHER" id="PTHR30483:SF6">
    <property type="entry name" value="PERIPLASMIC BINDING PROTEIN OF ABC TRANSPORTER FOR NATURAL AMINO ACIDS"/>
    <property type="match status" value="1"/>
</dbReference>
<dbReference type="OrthoDB" id="9768099at2"/>
<accession>A0A317PDQ7</accession>
<organism evidence="6 7">
    <name type="scientific">Hoeflea marina</name>
    <dbReference type="NCBI Taxonomy" id="274592"/>
    <lineage>
        <taxon>Bacteria</taxon>
        <taxon>Pseudomonadati</taxon>
        <taxon>Pseudomonadota</taxon>
        <taxon>Alphaproteobacteria</taxon>
        <taxon>Hyphomicrobiales</taxon>
        <taxon>Rhizobiaceae</taxon>
        <taxon>Hoeflea</taxon>
    </lineage>
</organism>
<dbReference type="InterPro" id="IPR051010">
    <property type="entry name" value="BCAA_transport"/>
</dbReference>
<dbReference type="Pfam" id="PF13458">
    <property type="entry name" value="Peripla_BP_6"/>
    <property type="match status" value="1"/>
</dbReference>
<dbReference type="CDD" id="cd06329">
    <property type="entry name" value="PBP1_SBP-like"/>
    <property type="match status" value="1"/>
</dbReference>
<keyword evidence="2 4" id="KW-0732">Signal</keyword>
<evidence type="ECO:0000256" key="4">
    <source>
        <dbReference type="SAM" id="SignalP"/>
    </source>
</evidence>
<feature type="signal peptide" evidence="4">
    <location>
        <begin position="1"/>
        <end position="24"/>
    </location>
</feature>
<evidence type="ECO:0000256" key="3">
    <source>
        <dbReference type="ARBA" id="ARBA00022970"/>
    </source>
</evidence>
<sequence>MRKLFATTAVALTVFGAAAVPASADTVKIAFVDPLSGGAASVGQMGLNHLKFIADTVNAAGGVNGDMLEVTGYDNQVNAQTSLVQVQKAIDEGAKIIFQGNGSSVGIAIEEFVTKYNSRNPGAHILYMNYAAVDPAMTNEKCSYWHFAFDANVTIKMEAMTNFIKDQPEVKKVYLIDQDYSFGHAVADTAVSMLKEKRPDIEIVGNEFHPLVKITDFAPYVAKIKASGADTVITGNWGQDFALLIKAAGQAGLDVKWFTYYAGAAGGPTAIKQAGLDGKVFQVNEGIANLNYGPAMETTKAYTERYKDAPTMFPRVFNAMDMMVKAMEEAKSSDPADFAPKLEGMTFQSFSNGGEMFMRADDHQLFQPIIISAIGPVESGQVDEENTGWGWKSVGEIAAKDTIVPTTCDMKRPG</sequence>
<dbReference type="RefSeq" id="WP_110034079.1">
    <property type="nucleotide sequence ID" value="NZ_QGTR01000006.1"/>
</dbReference>
<keyword evidence="3" id="KW-0029">Amino-acid transport</keyword>
<comment type="similarity">
    <text evidence="1">Belongs to the leucine-binding protein family.</text>
</comment>
<evidence type="ECO:0000259" key="5">
    <source>
        <dbReference type="Pfam" id="PF13458"/>
    </source>
</evidence>
<dbReference type="PANTHER" id="PTHR30483">
    <property type="entry name" value="LEUCINE-SPECIFIC-BINDING PROTEIN"/>
    <property type="match status" value="1"/>
</dbReference>
<dbReference type="InterPro" id="IPR028081">
    <property type="entry name" value="Leu-bd"/>
</dbReference>